<dbReference type="AlphaFoldDB" id="A0A915Z7M2"/>
<accession>A0A915Z7M2</accession>
<proteinExistence type="predicted"/>
<gene>
    <name evidence="2" type="ORF">CHRIB12_LOCUS10215</name>
</gene>
<dbReference type="VEuPathDB" id="FungiDB:RhiirFUN_019884"/>
<comment type="caution">
    <text evidence="2">The sequence shown here is derived from an EMBL/GenBank/DDBJ whole genome shotgun (WGS) entry which is preliminary data.</text>
</comment>
<dbReference type="EMBL" id="CAGKOT010000020">
    <property type="protein sequence ID" value="CAB5364928.1"/>
    <property type="molecule type" value="Genomic_DNA"/>
</dbReference>
<evidence type="ECO:0000313" key="2">
    <source>
        <dbReference type="EMBL" id="CAB5364928.1"/>
    </source>
</evidence>
<evidence type="ECO:0000256" key="1">
    <source>
        <dbReference type="SAM" id="Phobius"/>
    </source>
</evidence>
<name>A0A915Z7M2_9GLOM</name>
<organism evidence="2 3">
    <name type="scientific">Rhizophagus irregularis</name>
    <dbReference type="NCBI Taxonomy" id="588596"/>
    <lineage>
        <taxon>Eukaryota</taxon>
        <taxon>Fungi</taxon>
        <taxon>Fungi incertae sedis</taxon>
        <taxon>Mucoromycota</taxon>
        <taxon>Glomeromycotina</taxon>
        <taxon>Glomeromycetes</taxon>
        <taxon>Glomerales</taxon>
        <taxon>Glomeraceae</taxon>
        <taxon>Rhizophagus</taxon>
    </lineage>
</organism>
<evidence type="ECO:0000313" key="3">
    <source>
        <dbReference type="Proteomes" id="UP000684084"/>
    </source>
</evidence>
<sequence length="130" mass="15130">MLQVQTNFVLKSKKLQITILVVLGILSYHFISSRFIGKGQKTIKSEMYQSQQKGCDETIVGPQGSKYDPSIDYGELVWQSYYKSHKGEEFAEEMKKVMEYYDDEIYWDSEEGAKYKKMIDLSILANNNIM</sequence>
<keyword evidence="1" id="KW-0472">Membrane</keyword>
<protein>
    <submittedName>
        <fullName evidence="2">Uncharacterized protein</fullName>
    </submittedName>
</protein>
<dbReference type="OrthoDB" id="2320469at2759"/>
<keyword evidence="1" id="KW-1133">Transmembrane helix</keyword>
<reference evidence="2" key="1">
    <citation type="submission" date="2020-05" db="EMBL/GenBank/DDBJ databases">
        <authorList>
            <person name="Rincon C."/>
            <person name="Sanders R I."/>
            <person name="Robbins C."/>
            <person name="Chaturvedi A."/>
        </authorList>
    </citation>
    <scope>NUCLEOTIDE SEQUENCE</scope>
    <source>
        <strain evidence="2">CHB12</strain>
    </source>
</reference>
<dbReference type="Proteomes" id="UP000684084">
    <property type="component" value="Unassembled WGS sequence"/>
</dbReference>
<feature type="transmembrane region" description="Helical" evidence="1">
    <location>
        <begin position="15"/>
        <end position="37"/>
    </location>
</feature>
<keyword evidence="1" id="KW-0812">Transmembrane</keyword>